<dbReference type="HOGENOM" id="CLU_308386_0_0_1"/>
<evidence type="ECO:0000256" key="8">
    <source>
        <dbReference type="SAM" id="MobiDB-lite"/>
    </source>
</evidence>
<dbReference type="RefSeq" id="XP_013268633.1">
    <property type="nucleotide sequence ID" value="XM_013413179.1"/>
</dbReference>
<evidence type="ECO:0000256" key="4">
    <source>
        <dbReference type="ARBA" id="ARBA00022801"/>
    </source>
</evidence>
<dbReference type="GeneID" id="25297294"/>
<evidence type="ECO:0000256" key="6">
    <source>
        <dbReference type="ARBA" id="ARBA00023145"/>
    </source>
</evidence>
<keyword evidence="2" id="KW-0645">Protease</keyword>
<evidence type="ECO:0000256" key="1">
    <source>
        <dbReference type="ARBA" id="ARBA00011073"/>
    </source>
</evidence>
<feature type="region of interest" description="Disordered" evidence="8">
    <location>
        <begin position="69"/>
        <end position="89"/>
    </location>
</feature>
<evidence type="ECO:0000313" key="10">
    <source>
        <dbReference type="EMBL" id="KIX01497.1"/>
    </source>
</evidence>
<keyword evidence="5" id="KW-0720">Serine protease</keyword>
<evidence type="ECO:0000256" key="7">
    <source>
        <dbReference type="PROSITE-ProRule" id="PRU01240"/>
    </source>
</evidence>
<dbReference type="AlphaFoldDB" id="A0A0D2FHR2"/>
<comment type="similarity">
    <text evidence="1 7">Belongs to the peptidase S8 family.</text>
</comment>
<dbReference type="Pfam" id="PF00082">
    <property type="entry name" value="Peptidase_S8"/>
    <property type="match status" value="1"/>
</dbReference>
<keyword evidence="3" id="KW-0732">Signal</keyword>
<name>A0A0D2FHR2_9EURO</name>
<dbReference type="SUPFAM" id="SSF52743">
    <property type="entry name" value="Subtilisin-like"/>
    <property type="match status" value="1"/>
</dbReference>
<dbReference type="PROSITE" id="PS51892">
    <property type="entry name" value="SUBTILASE"/>
    <property type="match status" value="1"/>
</dbReference>
<keyword evidence="4" id="KW-0378">Hydrolase</keyword>
<dbReference type="InterPro" id="IPR015500">
    <property type="entry name" value="Peptidase_S8_subtilisin-rel"/>
</dbReference>
<reference evidence="10 11" key="1">
    <citation type="submission" date="2015-01" db="EMBL/GenBank/DDBJ databases">
        <title>The Genome Sequence of Rhinocladiella mackenzie CBS 650.93.</title>
        <authorList>
            <consortium name="The Broad Institute Genomics Platform"/>
            <person name="Cuomo C."/>
            <person name="de Hoog S."/>
            <person name="Gorbushina A."/>
            <person name="Stielow B."/>
            <person name="Teixiera M."/>
            <person name="Abouelleil A."/>
            <person name="Chapman S.B."/>
            <person name="Priest M."/>
            <person name="Young S.K."/>
            <person name="Wortman J."/>
            <person name="Nusbaum C."/>
            <person name="Birren B."/>
        </authorList>
    </citation>
    <scope>NUCLEOTIDE SEQUENCE [LARGE SCALE GENOMIC DNA]</scope>
    <source>
        <strain evidence="10 11">CBS 650.93</strain>
    </source>
</reference>
<dbReference type="InterPro" id="IPR050131">
    <property type="entry name" value="Peptidase_S8_subtilisin-like"/>
</dbReference>
<dbReference type="GO" id="GO:0004252">
    <property type="term" value="F:serine-type endopeptidase activity"/>
    <property type="evidence" value="ECO:0007669"/>
    <property type="project" value="InterPro"/>
</dbReference>
<dbReference type="InterPro" id="IPR000209">
    <property type="entry name" value="Peptidase_S8/S53_dom"/>
</dbReference>
<dbReference type="STRING" id="1442369.A0A0D2FHR2"/>
<dbReference type="OrthoDB" id="4131581at2759"/>
<sequence>MAQDWRERAHKAVDTGPAALRDFLRLKGNDPRDDQAVDLLDYIHTQGRSSGLQNLYNVLFDAIRTPSGQHRDRFQATQGQNDRTERERRRRPWHYPGLSLYGVFKLSMDNDVKNALGSNKTPTPSTLTWLIWENAKEELYCSGAIIACATSGFDILLQEVVEKLKETLEGRKQEQLEILFQTLGNSSSDFTALGSAIVNRTVNCFSTLCFFEGAAEYILSEENVVTGSGQREPLLHWTLQQISARLMRESFVNDGNDTVSDEDEKLMERIIALQPRLLTQHNAEGLPPYIAALNIQEALRTRSGASGYQGLSQIIRDGIHGQLKDPDDWRRALYPHSDLGKEVSLDLSDFNYGSHYFSNFVSHLEEFKDRLKSYGKKWEFEETLLYLILPNLPKKEDHAGLAKFLYFLKEKNVNRIVKLKLPDSRGLYTHQFVHQHILSLFEIDEFDWVRLDVALDGFGANAFWTHWLKRVNSVPFLNWPSESPTPKTETTHLRSIHLYSNDGKFSDNLIAFKAPKLLHCMQDLQKIHLNLVEPKDKTSFNQEQAMIYRDSVRQDAGHWNGGVTFTEGERILSWKEFSIELESSVSQVAKEYVQMLSDPQLATDRRRFKFIKDLTVCRDFLSSFHNMKSPLDSKTRHCYRVFTEQRVKIAIIDTGADQMEKTLSGNIVRGVSFVRSAVEPHSVLPWFTPGHPHGTQMADLIRSVNPECELFPIRVASMRKDVDIYAATEAIDWAIENEIDIISISWIIKLPPSGPGVATFKGAVKRATNNNILVICATADIGAHISDDTWPANCHNVIAISASNAFGLPMPWSHRNVHAMLDGDQIKTRGPSYMGLDENAYESGSSVATALASGLASLCLFLARMANEDGKGERFKDQRVMKVVFRTMQENDTDKVVELSKFFDNSFRPPVGFQRGHQPPPDGLTKLHWSKFEDLGSKATTRRPNSPLPDSPVQTHP</sequence>
<organism evidence="10 11">
    <name type="scientific">Rhinocladiella mackenziei CBS 650.93</name>
    <dbReference type="NCBI Taxonomy" id="1442369"/>
    <lineage>
        <taxon>Eukaryota</taxon>
        <taxon>Fungi</taxon>
        <taxon>Dikarya</taxon>
        <taxon>Ascomycota</taxon>
        <taxon>Pezizomycotina</taxon>
        <taxon>Eurotiomycetes</taxon>
        <taxon>Chaetothyriomycetidae</taxon>
        <taxon>Chaetothyriales</taxon>
        <taxon>Herpotrichiellaceae</taxon>
        <taxon>Rhinocladiella</taxon>
    </lineage>
</organism>
<dbReference type="InterPro" id="IPR036852">
    <property type="entry name" value="Peptidase_S8/S53_dom_sf"/>
</dbReference>
<keyword evidence="6" id="KW-0865">Zymogen</keyword>
<dbReference type="PANTHER" id="PTHR43806:SF58">
    <property type="entry name" value="ALKALINE PROTEASE 1-RELATED"/>
    <property type="match status" value="1"/>
</dbReference>
<gene>
    <name evidence="10" type="ORF">Z518_09223</name>
</gene>
<feature type="domain" description="Peptidase S8/S53" evidence="9">
    <location>
        <begin position="646"/>
        <end position="859"/>
    </location>
</feature>
<dbReference type="PANTHER" id="PTHR43806">
    <property type="entry name" value="PEPTIDASE S8"/>
    <property type="match status" value="1"/>
</dbReference>
<proteinExistence type="inferred from homology"/>
<keyword evidence="11" id="KW-1185">Reference proteome</keyword>
<comment type="caution">
    <text evidence="7">Lacks conserved residue(s) required for the propagation of feature annotation.</text>
</comment>
<dbReference type="Gene3D" id="3.40.50.200">
    <property type="entry name" value="Peptidase S8/S53 domain"/>
    <property type="match status" value="1"/>
</dbReference>
<evidence type="ECO:0000256" key="5">
    <source>
        <dbReference type="ARBA" id="ARBA00022825"/>
    </source>
</evidence>
<evidence type="ECO:0000259" key="9">
    <source>
        <dbReference type="Pfam" id="PF00082"/>
    </source>
</evidence>
<dbReference type="PRINTS" id="PR00723">
    <property type="entry name" value="SUBTILISIN"/>
</dbReference>
<dbReference type="VEuPathDB" id="FungiDB:Z518_09223"/>
<dbReference type="Proteomes" id="UP000053617">
    <property type="component" value="Unassembled WGS sequence"/>
</dbReference>
<evidence type="ECO:0000256" key="3">
    <source>
        <dbReference type="ARBA" id="ARBA00022729"/>
    </source>
</evidence>
<evidence type="ECO:0000313" key="11">
    <source>
        <dbReference type="Proteomes" id="UP000053617"/>
    </source>
</evidence>
<protein>
    <submittedName>
        <fullName evidence="10">Rhinocladiella mackenziei CBS 650.93 unplaced genomic scaffold supercont1.7, whole genome shotgun sequence</fullName>
    </submittedName>
</protein>
<accession>A0A0D2FHR2</accession>
<evidence type="ECO:0000256" key="2">
    <source>
        <dbReference type="ARBA" id="ARBA00022670"/>
    </source>
</evidence>
<dbReference type="GO" id="GO:0006508">
    <property type="term" value="P:proteolysis"/>
    <property type="evidence" value="ECO:0007669"/>
    <property type="project" value="UniProtKB-KW"/>
</dbReference>
<feature type="region of interest" description="Disordered" evidence="8">
    <location>
        <begin position="935"/>
        <end position="957"/>
    </location>
</feature>
<dbReference type="EMBL" id="KN847481">
    <property type="protein sequence ID" value="KIX01497.1"/>
    <property type="molecule type" value="Genomic_DNA"/>
</dbReference>